<dbReference type="HOGENOM" id="CLU_2292911_0_0_1"/>
<dbReference type="EMBL" id="KB446557">
    <property type="protein sequence ID" value="EME83793.1"/>
    <property type="molecule type" value="Genomic_DNA"/>
</dbReference>
<name>M3B342_PSEFD</name>
<dbReference type="KEGG" id="pfj:MYCFIDRAFT_210705"/>
<accession>M3B342</accession>
<dbReference type="GeneID" id="19337175"/>
<evidence type="ECO:0000313" key="3">
    <source>
        <dbReference type="Proteomes" id="UP000016932"/>
    </source>
</evidence>
<feature type="region of interest" description="Disordered" evidence="1">
    <location>
        <begin position="75"/>
        <end position="101"/>
    </location>
</feature>
<dbReference type="VEuPathDB" id="FungiDB:MYCFIDRAFT_210705"/>
<feature type="compositionally biased region" description="Basic and acidic residues" evidence="1">
    <location>
        <begin position="90"/>
        <end position="101"/>
    </location>
</feature>
<organism evidence="2 3">
    <name type="scientific">Pseudocercospora fijiensis (strain CIRAD86)</name>
    <name type="common">Black leaf streak disease fungus</name>
    <name type="synonym">Mycosphaerella fijiensis</name>
    <dbReference type="NCBI Taxonomy" id="383855"/>
    <lineage>
        <taxon>Eukaryota</taxon>
        <taxon>Fungi</taxon>
        <taxon>Dikarya</taxon>
        <taxon>Ascomycota</taxon>
        <taxon>Pezizomycotina</taxon>
        <taxon>Dothideomycetes</taxon>
        <taxon>Dothideomycetidae</taxon>
        <taxon>Mycosphaerellales</taxon>
        <taxon>Mycosphaerellaceae</taxon>
        <taxon>Pseudocercospora</taxon>
    </lineage>
</organism>
<feature type="region of interest" description="Disordered" evidence="1">
    <location>
        <begin position="25"/>
        <end position="63"/>
    </location>
</feature>
<sequence>MEPCEGGAEIPSLEGVLELELSSRGRGRGVGFLPPAVEDDERQGTKLGRRGRFDQSPDSVSSSFLEELEDSLVAGENLGRIDSQGQEARTSLDRGEARPEL</sequence>
<reference evidence="2 3" key="1">
    <citation type="journal article" date="2012" name="PLoS Pathog.">
        <title>Diverse lifestyles and strategies of plant pathogenesis encoded in the genomes of eighteen Dothideomycetes fungi.</title>
        <authorList>
            <person name="Ohm R.A."/>
            <person name="Feau N."/>
            <person name="Henrissat B."/>
            <person name="Schoch C.L."/>
            <person name="Horwitz B.A."/>
            <person name="Barry K.W."/>
            <person name="Condon B.J."/>
            <person name="Copeland A.C."/>
            <person name="Dhillon B."/>
            <person name="Glaser F."/>
            <person name="Hesse C.N."/>
            <person name="Kosti I."/>
            <person name="LaButti K."/>
            <person name="Lindquist E.A."/>
            <person name="Lucas S."/>
            <person name="Salamov A.A."/>
            <person name="Bradshaw R.E."/>
            <person name="Ciuffetti L."/>
            <person name="Hamelin R.C."/>
            <person name="Kema G.H.J."/>
            <person name="Lawrence C."/>
            <person name="Scott J.A."/>
            <person name="Spatafora J.W."/>
            <person name="Turgeon B.G."/>
            <person name="de Wit P.J.G.M."/>
            <person name="Zhong S."/>
            <person name="Goodwin S.B."/>
            <person name="Grigoriev I.V."/>
        </authorList>
    </citation>
    <scope>NUCLEOTIDE SEQUENCE [LARGE SCALE GENOMIC DNA]</scope>
    <source>
        <strain evidence="2 3">CIRAD86</strain>
    </source>
</reference>
<dbReference type="RefSeq" id="XP_007924437.1">
    <property type="nucleotide sequence ID" value="XM_007926246.1"/>
</dbReference>
<gene>
    <name evidence="2" type="ORF">MYCFIDRAFT_210705</name>
</gene>
<proteinExistence type="predicted"/>
<dbReference type="AlphaFoldDB" id="M3B342"/>
<evidence type="ECO:0000313" key="2">
    <source>
        <dbReference type="EMBL" id="EME83793.1"/>
    </source>
</evidence>
<keyword evidence="3" id="KW-1185">Reference proteome</keyword>
<protein>
    <submittedName>
        <fullName evidence="2">Uncharacterized protein</fullName>
    </submittedName>
</protein>
<dbReference type="Proteomes" id="UP000016932">
    <property type="component" value="Unassembled WGS sequence"/>
</dbReference>
<evidence type="ECO:0000256" key="1">
    <source>
        <dbReference type="SAM" id="MobiDB-lite"/>
    </source>
</evidence>